<organism evidence="2 3">
    <name type="scientific">Euzebya pacifica</name>
    <dbReference type="NCBI Taxonomy" id="1608957"/>
    <lineage>
        <taxon>Bacteria</taxon>
        <taxon>Bacillati</taxon>
        <taxon>Actinomycetota</taxon>
        <taxon>Nitriliruptoria</taxon>
        <taxon>Euzebyales</taxon>
    </lineage>
</organism>
<dbReference type="KEGG" id="euz:DVS28_a0881"/>
<dbReference type="Pfam" id="PF22551">
    <property type="entry name" value="TY-Chap1"/>
    <property type="match status" value="1"/>
</dbReference>
<dbReference type="Proteomes" id="UP000264006">
    <property type="component" value="Chromosome"/>
</dbReference>
<dbReference type="EMBL" id="CP031165">
    <property type="protein sequence ID" value="AXV05582.1"/>
    <property type="molecule type" value="Genomic_DNA"/>
</dbReference>
<evidence type="ECO:0000313" key="2">
    <source>
        <dbReference type="EMBL" id="AXV05582.1"/>
    </source>
</evidence>
<evidence type="ECO:0000259" key="1">
    <source>
        <dbReference type="Pfam" id="PF22551"/>
    </source>
</evidence>
<dbReference type="AlphaFoldDB" id="A0A346XTN5"/>
<sequence>MTMPPVDLHLDVDELVDVAQRVSTFCDDDEGWPLGHVLLTSHAGRRRWIGGSSNVYVMLDTVEGGPMPKALLSPRLLPMPSLVSELEVDSVRLSLPAPDEDGLCTGAVELTVGPMRVVQPAGVGFYPDVTDTLHTDKHARARTSTVALLAVVEQIRTVPGGLELGPDYPPPLAWFIAEPGRVGVRVDWPGVGRAEAFVDAEVEGAARMTVPLGLLERLLQTATDPEIELFLPIQEASWLVMRQAGWTGGVARFRPFPTTSELQTRLQLWLEDDFGQGDAGPDDDGDLPMRFEEQRLFLRVADGEPPVVQVFAVLGEGEEDDGLLLNTINGLNADVRHARVFITGGQILVETDLGHDLSVADLREGARRIADLARMLPGVLAIRQQRLL</sequence>
<protein>
    <recommendedName>
        <fullName evidence="1">TY-Chap central domain-containing protein</fullName>
    </recommendedName>
</protein>
<feature type="domain" description="TY-Chap central" evidence="1">
    <location>
        <begin position="262"/>
        <end position="378"/>
    </location>
</feature>
<dbReference type="InterPro" id="IPR054343">
    <property type="entry name" value="TY-Chap_M"/>
</dbReference>
<proteinExistence type="predicted"/>
<name>A0A346XTN5_9ACTN</name>
<accession>A0A346XTN5</accession>
<keyword evidence="3" id="KW-1185">Reference proteome</keyword>
<gene>
    <name evidence="2" type="ORF">DVS28_a0881</name>
</gene>
<reference evidence="2 3" key="1">
    <citation type="submission" date="2018-09" db="EMBL/GenBank/DDBJ databases">
        <title>Complete genome sequence of Euzebya sp. DY32-46 isolated from seawater of Pacific Ocean.</title>
        <authorList>
            <person name="Xu L."/>
            <person name="Wu Y.-H."/>
            <person name="Xu X.-W."/>
        </authorList>
    </citation>
    <scope>NUCLEOTIDE SEQUENCE [LARGE SCALE GENOMIC DNA]</scope>
    <source>
        <strain evidence="2 3">DY32-46</strain>
    </source>
</reference>
<evidence type="ECO:0000313" key="3">
    <source>
        <dbReference type="Proteomes" id="UP000264006"/>
    </source>
</evidence>